<dbReference type="AlphaFoldDB" id="A0A368L4G3"/>
<sequence length="118" mass="13236">MRSSNLHQSMSDPIDMQEGTLMDAISILKNEYPGDEAWVNYLSVFADNLDAQDDKSQYLAVIPDKQLAAILAVKMGKNATIWFSSPCSALEKRTPKDVFENEPMGGRVLRTLLMRMPI</sequence>
<gene>
    <name evidence="1" type="ORF">DU000_06600</name>
</gene>
<comment type="caution">
    <text evidence="1">The sequence shown here is derived from an EMBL/GenBank/DDBJ whole genome shotgun (WGS) entry which is preliminary data.</text>
</comment>
<protein>
    <recommendedName>
        <fullName evidence="3">DUF2384 domain-containing protein</fullName>
    </recommendedName>
</protein>
<evidence type="ECO:0008006" key="3">
    <source>
        <dbReference type="Google" id="ProtNLM"/>
    </source>
</evidence>
<dbReference type="EMBL" id="QPGB01000002">
    <property type="protein sequence ID" value="RCS58476.1"/>
    <property type="molecule type" value="Genomic_DNA"/>
</dbReference>
<evidence type="ECO:0000313" key="2">
    <source>
        <dbReference type="Proteomes" id="UP000252357"/>
    </source>
</evidence>
<reference evidence="1 2" key="1">
    <citation type="journal article" date="2018" name="Int. J. Syst. Evol. Microbiol.">
        <title>Parvibium lacunae gen. nov., sp. nov., a new member of the family Alcaligenaceae isolated from a freshwater pond.</title>
        <authorList>
            <person name="Chen W.M."/>
            <person name="Xie P.B."/>
            <person name="Hsu M.Y."/>
            <person name="Sheu S.Y."/>
        </authorList>
    </citation>
    <scope>NUCLEOTIDE SEQUENCE [LARGE SCALE GENOMIC DNA]</scope>
    <source>
        <strain evidence="1 2">KMB9</strain>
    </source>
</reference>
<accession>A0A368L4G3</accession>
<name>A0A368L4G3_9BURK</name>
<keyword evidence="2" id="KW-1185">Reference proteome</keyword>
<evidence type="ECO:0000313" key="1">
    <source>
        <dbReference type="EMBL" id="RCS58476.1"/>
    </source>
</evidence>
<proteinExistence type="predicted"/>
<organism evidence="1 2">
    <name type="scientific">Parvibium lacunae</name>
    <dbReference type="NCBI Taxonomy" id="1888893"/>
    <lineage>
        <taxon>Bacteria</taxon>
        <taxon>Pseudomonadati</taxon>
        <taxon>Pseudomonadota</taxon>
        <taxon>Betaproteobacteria</taxon>
        <taxon>Burkholderiales</taxon>
        <taxon>Alcaligenaceae</taxon>
        <taxon>Parvibium</taxon>
    </lineage>
</organism>
<dbReference type="Proteomes" id="UP000252357">
    <property type="component" value="Unassembled WGS sequence"/>
</dbReference>